<gene>
    <name evidence="2" type="ORF">SAMN05216227_104130</name>
</gene>
<dbReference type="Proteomes" id="UP000183002">
    <property type="component" value="Unassembled WGS sequence"/>
</dbReference>
<feature type="region of interest" description="Disordered" evidence="1">
    <location>
        <begin position="49"/>
        <end position="77"/>
    </location>
</feature>
<evidence type="ECO:0000313" key="3">
    <source>
        <dbReference type="Proteomes" id="UP000183002"/>
    </source>
</evidence>
<sequence length="77" mass="8040">MRSLRKCSLQDACPFGTACGLHKDTEAQGLMGEAMQALRAALPYLRATAKRASSPRYPPAKTTTATSPTSNAPACAA</sequence>
<feature type="compositionally biased region" description="Low complexity" evidence="1">
    <location>
        <begin position="59"/>
        <end position="77"/>
    </location>
</feature>
<evidence type="ECO:0000313" key="2">
    <source>
        <dbReference type="EMBL" id="SEO03960.1"/>
    </source>
</evidence>
<proteinExistence type="predicted"/>
<protein>
    <submittedName>
        <fullName evidence="2">Uncharacterized protein</fullName>
    </submittedName>
</protein>
<keyword evidence="3" id="KW-1185">Reference proteome</keyword>
<reference evidence="2 3" key="1">
    <citation type="submission" date="2016-10" db="EMBL/GenBank/DDBJ databases">
        <authorList>
            <person name="de Groot N.N."/>
        </authorList>
    </citation>
    <scope>NUCLEOTIDE SEQUENCE [LARGE SCALE GENOMIC DNA]</scope>
    <source>
        <strain evidence="2 3">CGMCC 1.10836</strain>
    </source>
</reference>
<dbReference type="AlphaFoldDB" id="A0A1H8LFM5"/>
<name>A0A1H8LFM5_9RHOB</name>
<accession>A0A1H8LFM5</accession>
<dbReference type="EMBL" id="FOCO01000041">
    <property type="protein sequence ID" value="SEO03960.1"/>
    <property type="molecule type" value="Genomic_DNA"/>
</dbReference>
<evidence type="ECO:0000256" key="1">
    <source>
        <dbReference type="SAM" id="MobiDB-lite"/>
    </source>
</evidence>
<dbReference type="STRING" id="1077947.SAMN05216227_104130"/>
<organism evidence="2 3">
    <name type="scientific">Pseudorhodobacter antarcticus</name>
    <dbReference type="NCBI Taxonomy" id="1077947"/>
    <lineage>
        <taxon>Bacteria</taxon>
        <taxon>Pseudomonadati</taxon>
        <taxon>Pseudomonadota</taxon>
        <taxon>Alphaproteobacteria</taxon>
        <taxon>Rhodobacterales</taxon>
        <taxon>Paracoccaceae</taxon>
        <taxon>Pseudorhodobacter</taxon>
    </lineage>
</organism>